<reference evidence="3" key="1">
    <citation type="submission" date="2015-05" db="UniProtKB">
        <authorList>
            <consortium name="EnsemblMetazoa"/>
        </authorList>
    </citation>
    <scope>IDENTIFICATION</scope>
</reference>
<dbReference type="SUPFAM" id="SSF48264">
    <property type="entry name" value="Cytochrome P450"/>
    <property type="match status" value="1"/>
</dbReference>
<dbReference type="InterPro" id="IPR036396">
    <property type="entry name" value="Cyt_P450_sf"/>
</dbReference>
<dbReference type="InterPro" id="IPR001128">
    <property type="entry name" value="Cyt_P450"/>
</dbReference>
<comment type="similarity">
    <text evidence="1">Belongs to the cytochrome P450 family.</text>
</comment>
<dbReference type="EMBL" id="ACPB03021521">
    <property type="status" value="NOT_ANNOTATED_CDS"/>
    <property type="molecule type" value="Genomic_DNA"/>
</dbReference>
<accession>T1HV80</accession>
<protein>
    <submittedName>
        <fullName evidence="3">Uncharacterized protein</fullName>
    </submittedName>
</protein>
<dbReference type="GO" id="GO:0004497">
    <property type="term" value="F:monooxygenase activity"/>
    <property type="evidence" value="ECO:0007669"/>
    <property type="project" value="UniProtKB-KW"/>
</dbReference>
<dbReference type="GO" id="GO:0016705">
    <property type="term" value="F:oxidoreductase activity, acting on paired donors, with incorporation or reduction of molecular oxygen"/>
    <property type="evidence" value="ECO:0007669"/>
    <property type="project" value="InterPro"/>
</dbReference>
<dbReference type="HOGENOM" id="CLU_137713_0_0_1"/>
<keyword evidence="2" id="KW-0560">Oxidoreductase</keyword>
<sequence length="157" mass="18224">MVIYVARFIVQTLRYISRTANVVANIPGPKQLPIVGTALLLYRLRSPEGNVLFHLFRETVLTSTETLYKDGFYGFIGLVGNGLFVRNGQRWEELRKPLNKLLTKKMIESNINMFHEKSLKLCKVLKKYSNTKESLNFRHYSTNFALDTHCGNFKFWS</sequence>
<dbReference type="Pfam" id="PF00067">
    <property type="entry name" value="p450"/>
    <property type="match status" value="1"/>
</dbReference>
<evidence type="ECO:0000313" key="4">
    <source>
        <dbReference type="Proteomes" id="UP000015103"/>
    </source>
</evidence>
<dbReference type="EMBL" id="ACPB03021522">
    <property type="status" value="NOT_ANNOTATED_CDS"/>
    <property type="molecule type" value="Genomic_DNA"/>
</dbReference>
<keyword evidence="2" id="KW-0503">Monooxygenase</keyword>
<evidence type="ECO:0000256" key="1">
    <source>
        <dbReference type="ARBA" id="ARBA00010617"/>
    </source>
</evidence>
<proteinExistence type="inferred from homology"/>
<dbReference type="Proteomes" id="UP000015103">
    <property type="component" value="Unassembled WGS sequence"/>
</dbReference>
<dbReference type="Gene3D" id="1.10.630.10">
    <property type="entry name" value="Cytochrome P450"/>
    <property type="match status" value="1"/>
</dbReference>
<dbReference type="AlphaFoldDB" id="T1HV80"/>
<dbReference type="STRING" id="13249.T1HV80"/>
<keyword evidence="4" id="KW-1185">Reference proteome</keyword>
<dbReference type="VEuPathDB" id="VectorBase:RPRC007950"/>
<dbReference type="GO" id="GO:0020037">
    <property type="term" value="F:heme binding"/>
    <property type="evidence" value="ECO:0007669"/>
    <property type="project" value="InterPro"/>
</dbReference>
<dbReference type="InParanoid" id="T1HV80"/>
<dbReference type="GO" id="GO:0005506">
    <property type="term" value="F:iron ion binding"/>
    <property type="evidence" value="ECO:0007669"/>
    <property type="project" value="InterPro"/>
</dbReference>
<dbReference type="EnsemblMetazoa" id="RPRC007950-RA">
    <property type="protein sequence ID" value="RPRC007950-PA"/>
    <property type="gene ID" value="RPRC007950"/>
</dbReference>
<evidence type="ECO:0000256" key="2">
    <source>
        <dbReference type="ARBA" id="ARBA00023033"/>
    </source>
</evidence>
<organism evidence="3 4">
    <name type="scientific">Rhodnius prolixus</name>
    <name type="common">Triatomid bug</name>
    <dbReference type="NCBI Taxonomy" id="13249"/>
    <lineage>
        <taxon>Eukaryota</taxon>
        <taxon>Metazoa</taxon>
        <taxon>Ecdysozoa</taxon>
        <taxon>Arthropoda</taxon>
        <taxon>Hexapoda</taxon>
        <taxon>Insecta</taxon>
        <taxon>Pterygota</taxon>
        <taxon>Neoptera</taxon>
        <taxon>Paraneoptera</taxon>
        <taxon>Hemiptera</taxon>
        <taxon>Heteroptera</taxon>
        <taxon>Panheteroptera</taxon>
        <taxon>Cimicomorpha</taxon>
        <taxon>Reduviidae</taxon>
        <taxon>Triatominae</taxon>
        <taxon>Rhodnius</taxon>
    </lineage>
</organism>
<name>T1HV80_RHOPR</name>
<evidence type="ECO:0000313" key="3">
    <source>
        <dbReference type="EnsemblMetazoa" id="RPRC007950-PA"/>
    </source>
</evidence>